<evidence type="ECO:0000256" key="3">
    <source>
        <dbReference type="ARBA" id="ARBA00023002"/>
    </source>
</evidence>
<dbReference type="InterPro" id="IPR016162">
    <property type="entry name" value="Ald_DH_N"/>
</dbReference>
<organism evidence="7 8">
    <name type="scientific">Bifiguratus adelaidae</name>
    <dbReference type="NCBI Taxonomy" id="1938954"/>
    <lineage>
        <taxon>Eukaryota</taxon>
        <taxon>Fungi</taxon>
        <taxon>Fungi incertae sedis</taxon>
        <taxon>Mucoromycota</taxon>
        <taxon>Mucoromycotina</taxon>
        <taxon>Endogonomycetes</taxon>
        <taxon>Endogonales</taxon>
        <taxon>Endogonales incertae sedis</taxon>
        <taxon>Bifiguratus</taxon>
    </lineage>
</organism>
<gene>
    <name evidence="7" type="ORF">BZG36_03290</name>
</gene>
<dbReference type="PANTHER" id="PTHR43866">
    <property type="entry name" value="MALONATE-SEMIALDEHYDE DEHYDROGENASE"/>
    <property type="match status" value="1"/>
</dbReference>
<dbReference type="EC" id="1.2.1.27" evidence="2"/>
<dbReference type="Pfam" id="PF00171">
    <property type="entry name" value="Aldedh"/>
    <property type="match status" value="1"/>
</dbReference>
<evidence type="ECO:0000256" key="5">
    <source>
        <dbReference type="SAM" id="MobiDB-lite"/>
    </source>
</evidence>
<dbReference type="GO" id="GO:0005739">
    <property type="term" value="C:mitochondrion"/>
    <property type="evidence" value="ECO:0007669"/>
    <property type="project" value="TreeGrafter"/>
</dbReference>
<dbReference type="Proteomes" id="UP000242875">
    <property type="component" value="Unassembled WGS sequence"/>
</dbReference>
<feature type="compositionally biased region" description="Polar residues" evidence="5">
    <location>
        <begin position="1"/>
        <end position="12"/>
    </location>
</feature>
<evidence type="ECO:0000256" key="1">
    <source>
        <dbReference type="ARBA" id="ARBA00009986"/>
    </source>
</evidence>
<dbReference type="Gene3D" id="3.40.605.10">
    <property type="entry name" value="Aldehyde Dehydrogenase, Chain A, domain 1"/>
    <property type="match status" value="1"/>
</dbReference>
<reference evidence="7 8" key="1">
    <citation type="journal article" date="2017" name="Mycologia">
        <title>Bifiguratus adelaidae, gen. et sp. nov., a new member of Mucoromycotina in endophytic and soil-dwelling habitats.</title>
        <authorList>
            <person name="Torres-Cruz T.J."/>
            <person name="Billingsley Tobias T.L."/>
            <person name="Almatruk M."/>
            <person name="Hesse C."/>
            <person name="Kuske C.R."/>
            <person name="Desiro A."/>
            <person name="Benucci G.M."/>
            <person name="Bonito G."/>
            <person name="Stajich J.E."/>
            <person name="Dunlap C."/>
            <person name="Arnold A.E."/>
            <person name="Porras-Alfaro A."/>
        </authorList>
    </citation>
    <scope>NUCLEOTIDE SEQUENCE [LARGE SCALE GENOMIC DNA]</scope>
    <source>
        <strain evidence="7 8">AZ0501</strain>
    </source>
</reference>
<evidence type="ECO:0000313" key="8">
    <source>
        <dbReference type="Proteomes" id="UP000242875"/>
    </source>
</evidence>
<feature type="domain" description="Aldehyde dehydrogenase" evidence="6">
    <location>
        <begin position="37"/>
        <end position="500"/>
    </location>
</feature>
<dbReference type="GO" id="GO:0006210">
    <property type="term" value="P:thymine catabolic process"/>
    <property type="evidence" value="ECO:0007669"/>
    <property type="project" value="TreeGrafter"/>
</dbReference>
<keyword evidence="3" id="KW-0560">Oxidoreductase</keyword>
<proteinExistence type="inferred from homology"/>
<evidence type="ECO:0000259" key="6">
    <source>
        <dbReference type="Pfam" id="PF00171"/>
    </source>
</evidence>
<dbReference type="GO" id="GO:0006574">
    <property type="term" value="P:L-valine catabolic process"/>
    <property type="evidence" value="ECO:0007669"/>
    <property type="project" value="TreeGrafter"/>
</dbReference>
<dbReference type="FunFam" id="3.40.605.10:FF:000003">
    <property type="entry name" value="Methylmalonate-semialdehyde dehydrogenase [acylating]"/>
    <property type="match status" value="1"/>
</dbReference>
<dbReference type="NCBIfam" id="TIGR01722">
    <property type="entry name" value="MMSDH"/>
    <property type="match status" value="1"/>
</dbReference>
<dbReference type="CDD" id="cd07085">
    <property type="entry name" value="ALDH_F6_MMSDH"/>
    <property type="match status" value="1"/>
</dbReference>
<dbReference type="InterPro" id="IPR015590">
    <property type="entry name" value="Aldehyde_DH_dom"/>
</dbReference>
<protein>
    <recommendedName>
        <fullName evidence="2">methylmalonate-semialdehyde dehydrogenase (CoA acylating)</fullName>
        <ecNumber evidence="2">1.2.1.27</ecNumber>
    </recommendedName>
</protein>
<comment type="caution">
    <text evidence="7">The sequence shown here is derived from an EMBL/GenBank/DDBJ whole genome shotgun (WGS) entry which is preliminary data.</text>
</comment>
<dbReference type="OrthoDB" id="310895at2759"/>
<sequence>MTKQTFTPSTYHGRTLAPQGKRSDGSPTTLMYIGGEFVESETTAWIPVRDPATQAVVTWVPESTPSELERAIANAQEAFGPWRRTTLLNRQRILTKLAALIRENHDRLAASIVQEQGKTYIDARGDVERGVQVCEVACNVPTLLMGERVAVSRDMDTYTIKEPLGVVAGICPFNFPAMIPLWMFPVALACGNCMVIKPSEKDPGAAMILAELATQAGVPPGVLNVIHGAVDCVNTLCDDPRIKAISFVGSDRVGKHIWNRGTASGKRVQCNMGAKNHGIVMPDANKEQALNAICGAAFGAAGQRCMALSTAVFVGNTQYWMDELAAKAKKLKIDMGMNEGADLGPLITTAARERAEGLIQKGLDEGATMVLDGRGIQVKDYEKGNFLGPTIIRGVKPYMECYKEEIFAPVLVCLEVDTLDEAIELVNANPYGNGTAIFTQSGAIARKFEQQIDVGQVGINVPIPVPLPMFSFTGSRGSFLGDLHQYGKEGILFFSKAKTVTALWREADAVDSTGGHTNMPTHR</sequence>
<dbReference type="FunFam" id="3.40.309.10:FF:000002">
    <property type="entry name" value="Methylmalonate-semialdehyde dehydrogenase (Acylating)"/>
    <property type="match status" value="1"/>
</dbReference>
<keyword evidence="8" id="KW-1185">Reference proteome</keyword>
<dbReference type="PANTHER" id="PTHR43866:SF3">
    <property type="entry name" value="METHYLMALONATE-SEMIALDEHYDE DEHYDROGENASE [ACYLATING], MITOCHONDRIAL"/>
    <property type="match status" value="1"/>
</dbReference>
<dbReference type="InterPro" id="IPR016160">
    <property type="entry name" value="Ald_DH_CS_CYS"/>
</dbReference>
<dbReference type="InterPro" id="IPR016161">
    <property type="entry name" value="Ald_DH/histidinol_DH"/>
</dbReference>
<name>A0A261XZX5_9FUNG</name>
<dbReference type="GO" id="GO:0004491">
    <property type="term" value="F:methylmalonate-semialdehyde dehydrogenase (acylating, NAD) activity"/>
    <property type="evidence" value="ECO:0007669"/>
    <property type="project" value="UniProtKB-EC"/>
</dbReference>
<keyword evidence="4" id="KW-0520">NAD</keyword>
<dbReference type="PROSITE" id="PS00070">
    <property type="entry name" value="ALDEHYDE_DEHYDR_CYS"/>
    <property type="match status" value="1"/>
</dbReference>
<dbReference type="Gene3D" id="3.40.309.10">
    <property type="entry name" value="Aldehyde Dehydrogenase, Chain A, domain 2"/>
    <property type="match status" value="1"/>
</dbReference>
<feature type="region of interest" description="Disordered" evidence="5">
    <location>
        <begin position="1"/>
        <end position="26"/>
    </location>
</feature>
<dbReference type="SUPFAM" id="SSF53720">
    <property type="entry name" value="ALDH-like"/>
    <property type="match status" value="1"/>
</dbReference>
<comment type="similarity">
    <text evidence="1">Belongs to the aldehyde dehydrogenase family.</text>
</comment>
<dbReference type="AlphaFoldDB" id="A0A261XZX5"/>
<dbReference type="InterPro" id="IPR010061">
    <property type="entry name" value="MeMal-semiAld_DH"/>
</dbReference>
<accession>A0A261XZX5</accession>
<evidence type="ECO:0000256" key="4">
    <source>
        <dbReference type="ARBA" id="ARBA00023027"/>
    </source>
</evidence>
<evidence type="ECO:0000313" key="7">
    <source>
        <dbReference type="EMBL" id="OZJ03919.1"/>
    </source>
</evidence>
<evidence type="ECO:0000256" key="2">
    <source>
        <dbReference type="ARBA" id="ARBA00013048"/>
    </source>
</evidence>
<dbReference type="InterPro" id="IPR016163">
    <property type="entry name" value="Ald_DH_C"/>
</dbReference>
<dbReference type="EMBL" id="MVBO01000063">
    <property type="protein sequence ID" value="OZJ03919.1"/>
    <property type="molecule type" value="Genomic_DNA"/>
</dbReference>